<dbReference type="SUPFAM" id="SSF53187">
    <property type="entry name" value="Zn-dependent exopeptidases"/>
    <property type="match status" value="1"/>
</dbReference>
<dbReference type="InterPro" id="IPR007484">
    <property type="entry name" value="Peptidase_M28"/>
</dbReference>
<dbReference type="Pfam" id="PF04389">
    <property type="entry name" value="Peptidase_M28"/>
    <property type="match status" value="1"/>
</dbReference>
<evidence type="ECO:0000256" key="1">
    <source>
        <dbReference type="ARBA" id="ARBA00022729"/>
    </source>
</evidence>
<dbReference type="AlphaFoldDB" id="A0A246BA87"/>
<keyword evidence="5" id="KW-0378">Hydrolase</keyword>
<dbReference type="Proteomes" id="UP000197587">
    <property type="component" value="Unassembled WGS sequence"/>
</dbReference>
<dbReference type="GO" id="GO:0008235">
    <property type="term" value="F:metalloexopeptidase activity"/>
    <property type="evidence" value="ECO:0007669"/>
    <property type="project" value="InterPro"/>
</dbReference>
<dbReference type="GO" id="GO:0006508">
    <property type="term" value="P:proteolysis"/>
    <property type="evidence" value="ECO:0007669"/>
    <property type="project" value="InterPro"/>
</dbReference>
<reference evidence="5 6" key="2">
    <citation type="submission" date="2017-05" db="EMBL/GenBank/DDBJ databases">
        <title>Genome of Chryseobacterium haifense.</title>
        <authorList>
            <person name="Newman J.D."/>
        </authorList>
    </citation>
    <scope>NUCLEOTIDE SEQUENCE [LARGE SCALE GENOMIC DNA]</scope>
    <source>
        <strain evidence="5 6">DSM 19056</strain>
    </source>
</reference>
<dbReference type="InterPro" id="IPR045175">
    <property type="entry name" value="M28_fam"/>
</dbReference>
<evidence type="ECO:0000313" key="5">
    <source>
        <dbReference type="EMBL" id="OWK98598.1"/>
    </source>
</evidence>
<gene>
    <name evidence="5" type="ORF">AP75_05490</name>
</gene>
<evidence type="ECO:0000256" key="2">
    <source>
        <dbReference type="SAM" id="SignalP"/>
    </source>
</evidence>
<dbReference type="EMBL" id="JASZ02000008">
    <property type="protein sequence ID" value="OWK98598.1"/>
    <property type="molecule type" value="Genomic_DNA"/>
</dbReference>
<proteinExistence type="predicted"/>
<dbReference type="PANTHER" id="PTHR12147">
    <property type="entry name" value="METALLOPEPTIDASE M28 FAMILY MEMBER"/>
    <property type="match status" value="1"/>
</dbReference>
<dbReference type="GO" id="GO:0004177">
    <property type="term" value="F:aminopeptidase activity"/>
    <property type="evidence" value="ECO:0007669"/>
    <property type="project" value="UniProtKB-KW"/>
</dbReference>
<evidence type="ECO:0000259" key="4">
    <source>
        <dbReference type="Pfam" id="PF18962"/>
    </source>
</evidence>
<reference evidence="5 6" key="1">
    <citation type="submission" date="2014-01" db="EMBL/GenBank/DDBJ databases">
        <authorList>
            <consortium name="Genome Consortium for Active Teaching"/>
            <person name="Sontag T.C."/>
            <person name="Newman J.D."/>
        </authorList>
    </citation>
    <scope>NUCLEOTIDE SEQUENCE [LARGE SCALE GENOMIC DNA]</scope>
    <source>
        <strain evidence="5 6">DSM 19056</strain>
    </source>
</reference>
<feature type="domain" description="Secretion system C-terminal sorting" evidence="4">
    <location>
        <begin position="320"/>
        <end position="389"/>
    </location>
</feature>
<keyword evidence="6" id="KW-1185">Reference proteome</keyword>
<keyword evidence="5" id="KW-0645">Protease</keyword>
<name>A0A246BA87_9FLAO</name>
<dbReference type="Gene3D" id="3.40.630.10">
    <property type="entry name" value="Zn peptidases"/>
    <property type="match status" value="1"/>
</dbReference>
<protein>
    <submittedName>
        <fullName evidence="5">Leucyl aminopeptidase</fullName>
    </submittedName>
</protein>
<feature type="signal peptide" evidence="2">
    <location>
        <begin position="1"/>
        <end position="18"/>
    </location>
</feature>
<evidence type="ECO:0000313" key="6">
    <source>
        <dbReference type="Proteomes" id="UP000197587"/>
    </source>
</evidence>
<dbReference type="InterPro" id="IPR026444">
    <property type="entry name" value="Secre_tail"/>
</dbReference>
<feature type="chain" id="PRO_5012738178" evidence="2">
    <location>
        <begin position="19"/>
        <end position="391"/>
    </location>
</feature>
<accession>A0A246BA87</accession>
<dbReference type="RefSeq" id="WP_088263784.1">
    <property type="nucleotide sequence ID" value="NZ_JASZ02000008.1"/>
</dbReference>
<dbReference type="Pfam" id="PF18962">
    <property type="entry name" value="Por_Secre_tail"/>
    <property type="match status" value="1"/>
</dbReference>
<dbReference type="NCBIfam" id="TIGR04183">
    <property type="entry name" value="Por_Secre_tail"/>
    <property type="match status" value="1"/>
</dbReference>
<keyword evidence="1 2" id="KW-0732">Signal</keyword>
<keyword evidence="5" id="KW-0031">Aminopeptidase</keyword>
<feature type="domain" description="Peptidase M28" evidence="3">
    <location>
        <begin position="92"/>
        <end position="290"/>
    </location>
</feature>
<organism evidence="5 6">
    <name type="scientific">Kaistella haifensis DSM 19056</name>
    <dbReference type="NCBI Taxonomy" id="1450526"/>
    <lineage>
        <taxon>Bacteria</taxon>
        <taxon>Pseudomonadati</taxon>
        <taxon>Bacteroidota</taxon>
        <taxon>Flavobacteriia</taxon>
        <taxon>Flavobacteriales</taxon>
        <taxon>Weeksellaceae</taxon>
        <taxon>Chryseobacterium group</taxon>
        <taxon>Kaistella</taxon>
    </lineage>
</organism>
<sequence>MKKLFIFSALSISMLHSAQTFVQAYQDRVNQITQNNINSYLTEFATFGAKTTGSTNNNNAFNWLKNKYLAFGYSESQISENAFSYNGNTTKNLILTKTGTKYPNTYVIVCGHYDSIAGPGVNDNGSGISVILEMTRILKDVPTEYSIKFINFSGEEQGLRGSQNYVNTVVNSTNPKMNIKLVFNIDQVGGVAGEVNNTITCERDTSNSPSTNNVASNSATQELMNCVTLYSPLQTNLSYAYGSDYMPFQSNGEVITGFYEYNESLQPHSSGDTYANMDPVFVCNVAKAALGAVQHFTTAETSTLSVADCPPEKMLESLRIYPNPAFDFINIEMLNSNFIDYSFNISDVSGKLLLKTKNSKKIDISKLSPGIYFGTMYVEDRKLTKKIIISK</sequence>
<evidence type="ECO:0000259" key="3">
    <source>
        <dbReference type="Pfam" id="PF04389"/>
    </source>
</evidence>
<comment type="caution">
    <text evidence="5">The sequence shown here is derived from an EMBL/GenBank/DDBJ whole genome shotgun (WGS) entry which is preliminary data.</text>
</comment>
<dbReference type="PANTHER" id="PTHR12147:SF26">
    <property type="entry name" value="PEPTIDASE M28 DOMAIN-CONTAINING PROTEIN"/>
    <property type="match status" value="1"/>
</dbReference>